<keyword evidence="6 13" id="KW-1133">Transmembrane helix</keyword>
<evidence type="ECO:0000256" key="8">
    <source>
        <dbReference type="ARBA" id="ARBA00023315"/>
    </source>
</evidence>
<dbReference type="UniPathway" id="UPA00029">
    <property type="reaction ID" value="UER00560"/>
</dbReference>
<keyword evidence="15" id="KW-1185">Reference proteome</keyword>
<evidence type="ECO:0000256" key="11">
    <source>
        <dbReference type="ARBA" id="ARBA00023667"/>
    </source>
</evidence>
<dbReference type="InterPro" id="IPR044021">
    <property type="entry name" value="CrtO"/>
</dbReference>
<name>A0A3M9MQS9_9BACT</name>
<evidence type="ECO:0000256" key="9">
    <source>
        <dbReference type="ARBA" id="ARBA00023588"/>
    </source>
</evidence>
<proteinExistence type="inferred from homology"/>
<evidence type="ECO:0000256" key="13">
    <source>
        <dbReference type="SAM" id="Phobius"/>
    </source>
</evidence>
<evidence type="ECO:0000256" key="3">
    <source>
        <dbReference type="ARBA" id="ARBA00022679"/>
    </source>
</evidence>
<dbReference type="GO" id="GO:0016746">
    <property type="term" value="F:acyltransferase activity"/>
    <property type="evidence" value="ECO:0007669"/>
    <property type="project" value="UniProtKB-KW"/>
</dbReference>
<keyword evidence="5" id="KW-0732">Signal</keyword>
<feature type="transmembrane region" description="Helical" evidence="13">
    <location>
        <begin position="21"/>
        <end position="40"/>
    </location>
</feature>
<evidence type="ECO:0000256" key="2">
    <source>
        <dbReference type="ARBA" id="ARBA00022475"/>
    </source>
</evidence>
<dbReference type="RefSeq" id="WP_123134335.1">
    <property type="nucleotide sequence ID" value="NZ_RJJE01000017.1"/>
</dbReference>
<dbReference type="Pfam" id="PF18927">
    <property type="entry name" value="CrtO"/>
    <property type="match status" value="1"/>
</dbReference>
<comment type="function">
    <text evidence="12">Catalyzes the acylation of glycosyl-4,4'-diaponeurosporenoate, i.e. the esterification of glucose at the C6'' position with the carboxyl group of the C(15) fatty acid 12-methyltetradecanoic acid, to yield staphyloxanthin. This is the last step in the biosynthesis of this orange pigment, present in most staphylococci strains.</text>
</comment>
<comment type="subcellular location">
    <subcellularLocation>
        <location evidence="1">Cell membrane</location>
        <topology evidence="1">Single-pass membrane protein</topology>
    </subcellularLocation>
</comment>
<keyword evidence="4 13" id="KW-0812">Transmembrane</keyword>
<evidence type="ECO:0000313" key="15">
    <source>
        <dbReference type="Proteomes" id="UP000271010"/>
    </source>
</evidence>
<keyword evidence="8" id="KW-0012">Acyltransferase</keyword>
<evidence type="ECO:0000256" key="7">
    <source>
        <dbReference type="ARBA" id="ARBA00023136"/>
    </source>
</evidence>
<gene>
    <name evidence="14" type="ORF">EFA69_17395</name>
</gene>
<sequence>MDPVSKKDLSAIRRRLGLYNMVPNLFWSVLNLVPISIYCYNQMDRMVLYIFGAIGLLHLFFPKSMIDTLQIGDSVVIYRKLGVHLVNQVTQNGGIINKLIKKRFPAYKSVAFRPSSIHKLIGQTYALEKFHLALFVFYSLAMVYALVHQQFGWAFIILVTNLIYNVYPNLLQQYIRLKLVVYRKKIQSVS</sequence>
<dbReference type="GO" id="GO:0005886">
    <property type="term" value="C:plasma membrane"/>
    <property type="evidence" value="ECO:0007669"/>
    <property type="project" value="UniProtKB-SubCell"/>
</dbReference>
<comment type="pathway">
    <text evidence="9">Carotenoid biosynthesis; staphyloxanthin biosynthesis; staphyloxanthin from farnesyl diphosphate: step 5/5.</text>
</comment>
<evidence type="ECO:0000256" key="1">
    <source>
        <dbReference type="ARBA" id="ARBA00004162"/>
    </source>
</evidence>
<evidence type="ECO:0000256" key="10">
    <source>
        <dbReference type="ARBA" id="ARBA00023603"/>
    </source>
</evidence>
<comment type="similarity">
    <text evidence="10">Belongs to the acyltransferase CrtO family.</text>
</comment>
<feature type="transmembrane region" description="Helical" evidence="13">
    <location>
        <begin position="153"/>
        <end position="175"/>
    </location>
</feature>
<dbReference type="OrthoDB" id="883215at2"/>
<keyword evidence="3" id="KW-0808">Transferase</keyword>
<protein>
    <recommendedName>
        <fullName evidence="11">Glycosyl-4,4'-diaponeurosporenoate acyltransferase</fullName>
    </recommendedName>
</protein>
<evidence type="ECO:0000256" key="12">
    <source>
        <dbReference type="ARBA" id="ARBA00025324"/>
    </source>
</evidence>
<evidence type="ECO:0000256" key="5">
    <source>
        <dbReference type="ARBA" id="ARBA00022729"/>
    </source>
</evidence>
<keyword evidence="2" id="KW-1003">Cell membrane</keyword>
<dbReference type="Proteomes" id="UP000271010">
    <property type="component" value="Unassembled WGS sequence"/>
</dbReference>
<evidence type="ECO:0000313" key="14">
    <source>
        <dbReference type="EMBL" id="RNI27870.1"/>
    </source>
</evidence>
<dbReference type="EMBL" id="RJJE01000017">
    <property type="protein sequence ID" value="RNI27870.1"/>
    <property type="molecule type" value="Genomic_DNA"/>
</dbReference>
<evidence type="ECO:0000256" key="6">
    <source>
        <dbReference type="ARBA" id="ARBA00022989"/>
    </source>
</evidence>
<keyword evidence="7 13" id="KW-0472">Membrane</keyword>
<evidence type="ECO:0000256" key="4">
    <source>
        <dbReference type="ARBA" id="ARBA00022692"/>
    </source>
</evidence>
<reference evidence="14 15" key="1">
    <citation type="submission" date="2018-11" db="EMBL/GenBank/DDBJ databases">
        <title>Rufibacter latericius sp. nov., isolated from water in Baiyang Lake.</title>
        <authorList>
            <person name="Yang Y."/>
        </authorList>
    </citation>
    <scope>NUCLEOTIDE SEQUENCE [LARGE SCALE GENOMIC DNA]</scope>
    <source>
        <strain evidence="14 15">MCC P1</strain>
    </source>
</reference>
<feature type="transmembrane region" description="Helical" evidence="13">
    <location>
        <begin position="130"/>
        <end position="147"/>
    </location>
</feature>
<dbReference type="AlphaFoldDB" id="A0A3M9MQS9"/>
<feature type="transmembrane region" description="Helical" evidence="13">
    <location>
        <begin position="46"/>
        <end position="61"/>
    </location>
</feature>
<accession>A0A3M9MQS9</accession>
<comment type="caution">
    <text evidence="14">The sequence shown here is derived from an EMBL/GenBank/DDBJ whole genome shotgun (WGS) entry which is preliminary data.</text>
</comment>
<organism evidence="14 15">
    <name type="scientific">Rufibacter immobilis</name>
    <dbReference type="NCBI Taxonomy" id="1348778"/>
    <lineage>
        <taxon>Bacteria</taxon>
        <taxon>Pseudomonadati</taxon>
        <taxon>Bacteroidota</taxon>
        <taxon>Cytophagia</taxon>
        <taxon>Cytophagales</taxon>
        <taxon>Hymenobacteraceae</taxon>
        <taxon>Rufibacter</taxon>
    </lineage>
</organism>